<evidence type="ECO:0000256" key="2">
    <source>
        <dbReference type="ARBA" id="ARBA00011032"/>
    </source>
</evidence>
<feature type="compositionally biased region" description="Basic and acidic residues" evidence="9">
    <location>
        <begin position="205"/>
        <end position="217"/>
    </location>
</feature>
<dbReference type="GO" id="GO:0051539">
    <property type="term" value="F:4 iron, 4 sulfur cluster binding"/>
    <property type="evidence" value="ECO:0007669"/>
    <property type="project" value="UniProtKB-KW"/>
</dbReference>
<proteinExistence type="inferred from homology"/>
<evidence type="ECO:0000259" key="10">
    <source>
        <dbReference type="SMART" id="SM00790"/>
    </source>
</evidence>
<dbReference type="InterPro" id="IPR013984">
    <property type="entry name" value="Ald_Fedxn_OxRdtase_dom2"/>
</dbReference>
<keyword evidence="4" id="KW-0479">Metal-binding</keyword>
<dbReference type="RefSeq" id="WP_227775306.1">
    <property type="nucleotide sequence ID" value="NZ_BAABKX010000001.1"/>
</dbReference>
<dbReference type="SUPFAM" id="SSF56228">
    <property type="entry name" value="Aldehyde ferredoxin oxidoreductase, N-terminal domain"/>
    <property type="match status" value="1"/>
</dbReference>
<protein>
    <submittedName>
        <fullName evidence="11">Aldehyde ferredoxin oxidoreductase family protein</fullName>
    </submittedName>
</protein>
<feature type="region of interest" description="Disordered" evidence="9">
    <location>
        <begin position="521"/>
        <end position="542"/>
    </location>
</feature>
<dbReference type="InterPro" id="IPR001203">
    <property type="entry name" value="OxRdtase_Ald_Fedxn_C"/>
</dbReference>
<dbReference type="InterPro" id="IPR036503">
    <property type="entry name" value="Ald_Fedxn_OxRdtase_N_sf"/>
</dbReference>
<feature type="region of interest" description="Disordered" evidence="9">
    <location>
        <begin position="198"/>
        <end position="217"/>
    </location>
</feature>
<dbReference type="Gene3D" id="3.60.9.10">
    <property type="entry name" value="Aldehyde ferredoxin oxidoreductase, N-terminal domain"/>
    <property type="match status" value="1"/>
</dbReference>
<evidence type="ECO:0000256" key="6">
    <source>
        <dbReference type="ARBA" id="ARBA00023004"/>
    </source>
</evidence>
<gene>
    <name evidence="11" type="ORF">GCM10025751_05060</name>
</gene>
<keyword evidence="3" id="KW-0004">4Fe-4S</keyword>
<dbReference type="GeneID" id="68615194"/>
<accession>A0AAV3UC04</accession>
<comment type="cofactor">
    <cofactor evidence="1">
        <name>[4Fe-4S] cluster</name>
        <dbReference type="ChEBI" id="CHEBI:49883"/>
    </cofactor>
</comment>
<dbReference type="Pfam" id="PF01314">
    <property type="entry name" value="AFOR_C"/>
    <property type="match status" value="1"/>
</dbReference>
<keyword evidence="6" id="KW-0408">Iron</keyword>
<evidence type="ECO:0000313" key="11">
    <source>
        <dbReference type="EMBL" id="GAA5042097.1"/>
    </source>
</evidence>
<comment type="cofactor">
    <cofactor evidence="8">
        <name>tungstopterin</name>
        <dbReference type="ChEBI" id="CHEBI:30402"/>
    </cofactor>
</comment>
<evidence type="ECO:0000256" key="9">
    <source>
        <dbReference type="SAM" id="MobiDB-lite"/>
    </source>
</evidence>
<feature type="domain" description="Aldehyde ferredoxin oxidoreductase N-terminal" evidence="10">
    <location>
        <begin position="3"/>
        <end position="200"/>
    </location>
</feature>
<dbReference type="GO" id="GO:0016625">
    <property type="term" value="F:oxidoreductase activity, acting on the aldehyde or oxo group of donors, iron-sulfur protein as acceptor"/>
    <property type="evidence" value="ECO:0007669"/>
    <property type="project" value="InterPro"/>
</dbReference>
<dbReference type="PANTHER" id="PTHR30038">
    <property type="entry name" value="ALDEHYDE FERREDOXIN OXIDOREDUCTASE"/>
    <property type="match status" value="1"/>
</dbReference>
<dbReference type="GO" id="GO:0009055">
    <property type="term" value="F:electron transfer activity"/>
    <property type="evidence" value="ECO:0007669"/>
    <property type="project" value="InterPro"/>
</dbReference>
<keyword evidence="7" id="KW-0411">Iron-sulfur</keyword>
<sequence length="591" mass="63773">MALADTLLRIDLSARTVESEKIPEPWLRRFVGGKGLSARYLYDDLAPGTDPLAPENALLFMFGPLTGRTPGGSRYSVVTKSPLTGTFLDSYIGGTFPEPLDFSLSNHLGISFTGSASDPVAIRIADGDATIESAGDLWGKTIPETCANFDSPTSCIGPAGEKLVRYATIASDGGDHHAARGGAGAVMGSKNLKAVIAGDSESDEGTGKSEDHDRYRSTDIGRWQAASETMETIDFANEVGVLPTRGWQESTFEGADDLGIESVRESAVGRERPEDDVSGGFRVESEVGETVPRGATSISLGAGLGIDDFDAVAVLGSVCDNLGLDLISTGNAVAWTMRAVEEGLLERDIEFGDGESARALLEEIAARSSPLGDVLADGIDAATARYSGEELIPTVKGMDLPTYDPRSSPSMALAYATSDRGACHRRARPVLEEVFAAEEWSDDRRAETVIAEQNLRSLLWCLVADDFAGEALWKSGAESEDGENEWLGEIASERSRDELLRIGERVWTLTRLFNVREGFSRRDDSLPPALQRPSRGDERDGERLEKESFDRLLSVYYETRGWDEQGRPTEQLLSRLQLNGVVDECTPVGVD</sequence>
<dbReference type="InterPro" id="IPR051919">
    <property type="entry name" value="W-dependent_AOR"/>
</dbReference>
<evidence type="ECO:0000256" key="1">
    <source>
        <dbReference type="ARBA" id="ARBA00001966"/>
    </source>
</evidence>
<dbReference type="PANTHER" id="PTHR30038:SF7">
    <property type="entry name" value="TUNGSTEN-CONTAINING GLYCERALDEHYDE-3-PHOSPHATE:FERREDOXIN OXIDOREDUCTASE"/>
    <property type="match status" value="1"/>
</dbReference>
<reference evidence="11 12" key="1">
    <citation type="journal article" date="2019" name="Int. J. Syst. Evol. Microbiol.">
        <title>The Global Catalogue of Microorganisms (GCM) 10K type strain sequencing project: providing services to taxonomists for standard genome sequencing and annotation.</title>
        <authorList>
            <consortium name="The Broad Institute Genomics Platform"/>
            <consortium name="The Broad Institute Genome Sequencing Center for Infectious Disease"/>
            <person name="Wu L."/>
            <person name="Ma J."/>
        </authorList>
    </citation>
    <scope>NUCLEOTIDE SEQUENCE [LARGE SCALE GENOMIC DNA]</scope>
    <source>
        <strain evidence="11 12">JCM 17504</strain>
    </source>
</reference>
<keyword evidence="5" id="KW-0560">Oxidoreductase</keyword>
<evidence type="ECO:0000256" key="7">
    <source>
        <dbReference type="ARBA" id="ARBA00023014"/>
    </source>
</evidence>
<comment type="similarity">
    <text evidence="2">Belongs to the AOR/FOR family.</text>
</comment>
<dbReference type="GO" id="GO:0046872">
    <property type="term" value="F:metal ion binding"/>
    <property type="evidence" value="ECO:0007669"/>
    <property type="project" value="UniProtKB-KW"/>
</dbReference>
<comment type="caution">
    <text evidence="11">The sequence shown here is derived from an EMBL/GenBank/DDBJ whole genome shotgun (WGS) entry which is preliminary data.</text>
</comment>
<dbReference type="EMBL" id="BAABKX010000001">
    <property type="protein sequence ID" value="GAA5042097.1"/>
    <property type="molecule type" value="Genomic_DNA"/>
</dbReference>
<keyword evidence="12" id="KW-1185">Reference proteome</keyword>
<evidence type="ECO:0000313" key="12">
    <source>
        <dbReference type="Proteomes" id="UP001501729"/>
    </source>
</evidence>
<dbReference type="SUPFAM" id="SSF48310">
    <property type="entry name" value="Aldehyde ferredoxin oxidoreductase, C-terminal domains"/>
    <property type="match status" value="1"/>
</dbReference>
<dbReference type="Gene3D" id="1.10.599.10">
    <property type="entry name" value="Aldehyde Ferredoxin Oxidoreductase Protein, subunit A, domain 3"/>
    <property type="match status" value="1"/>
</dbReference>
<organism evidence="11 12">
    <name type="scientific">Haladaptatus pallidirubidus</name>
    <dbReference type="NCBI Taxonomy" id="1008152"/>
    <lineage>
        <taxon>Archaea</taxon>
        <taxon>Methanobacteriati</taxon>
        <taxon>Methanobacteriota</taxon>
        <taxon>Stenosarchaea group</taxon>
        <taxon>Halobacteria</taxon>
        <taxon>Halobacteriales</taxon>
        <taxon>Haladaptataceae</taxon>
        <taxon>Haladaptatus</taxon>
    </lineage>
</organism>
<dbReference type="Proteomes" id="UP001501729">
    <property type="component" value="Unassembled WGS sequence"/>
</dbReference>
<dbReference type="Pfam" id="PF02730">
    <property type="entry name" value="AFOR_N"/>
    <property type="match status" value="1"/>
</dbReference>
<dbReference type="InterPro" id="IPR013985">
    <property type="entry name" value="Ald_Fedxn_OxRdtase_dom3"/>
</dbReference>
<name>A0AAV3UC04_9EURY</name>
<evidence type="ECO:0000256" key="4">
    <source>
        <dbReference type="ARBA" id="ARBA00022723"/>
    </source>
</evidence>
<dbReference type="InterPro" id="IPR013983">
    <property type="entry name" value="Ald_Fedxn_OxRdtase_N"/>
</dbReference>
<dbReference type="AlphaFoldDB" id="A0AAV3UC04"/>
<dbReference type="InterPro" id="IPR036021">
    <property type="entry name" value="Tungsten_al_ferr_oxy-like_C"/>
</dbReference>
<dbReference type="SMART" id="SM00790">
    <property type="entry name" value="AFOR_N"/>
    <property type="match status" value="1"/>
</dbReference>
<evidence type="ECO:0000256" key="8">
    <source>
        <dbReference type="ARBA" id="ARBA00049934"/>
    </source>
</evidence>
<evidence type="ECO:0000256" key="5">
    <source>
        <dbReference type="ARBA" id="ARBA00023002"/>
    </source>
</evidence>
<evidence type="ECO:0000256" key="3">
    <source>
        <dbReference type="ARBA" id="ARBA00022485"/>
    </source>
</evidence>
<dbReference type="Gene3D" id="1.10.569.10">
    <property type="entry name" value="Aldehyde Ferredoxin Oxidoreductase Protein, subunit A, domain 2"/>
    <property type="match status" value="1"/>
</dbReference>